<dbReference type="Proteomes" id="UP000601435">
    <property type="component" value="Unassembled WGS sequence"/>
</dbReference>
<accession>A0A813AHH4</accession>
<feature type="compositionally biased region" description="Polar residues" evidence="1">
    <location>
        <begin position="106"/>
        <end position="119"/>
    </location>
</feature>
<feature type="non-terminal residue" evidence="2">
    <location>
        <position position="125"/>
    </location>
</feature>
<sequence length="125" mass="13396">MCLGGAASSDEPDVATELTFRRYLRYPVPWQAVGSSPASVEPKVKEDAEMVAEQAEVTTCDDIFGCTAEAFGVEPSQAEPVQETAQETATSIQADEPMPVTAEPVQETTQQEVPDTSDSVAIDRE</sequence>
<dbReference type="EMBL" id="CAJNJA010059821">
    <property type="protein sequence ID" value="CAE7868793.1"/>
    <property type="molecule type" value="Genomic_DNA"/>
</dbReference>
<gene>
    <name evidence="2" type="ORF">SNEC2469_LOCUS27964</name>
</gene>
<evidence type="ECO:0000313" key="2">
    <source>
        <dbReference type="EMBL" id="CAE7868793.1"/>
    </source>
</evidence>
<evidence type="ECO:0000256" key="1">
    <source>
        <dbReference type="SAM" id="MobiDB-lite"/>
    </source>
</evidence>
<protein>
    <submittedName>
        <fullName evidence="2">Uncharacterized protein</fullName>
    </submittedName>
</protein>
<proteinExistence type="predicted"/>
<evidence type="ECO:0000313" key="3">
    <source>
        <dbReference type="Proteomes" id="UP000601435"/>
    </source>
</evidence>
<keyword evidence="3" id="KW-1185">Reference proteome</keyword>
<name>A0A813AHH4_9DINO</name>
<dbReference type="OrthoDB" id="10340618at2759"/>
<feature type="compositionally biased region" description="Polar residues" evidence="1">
    <location>
        <begin position="83"/>
        <end position="93"/>
    </location>
</feature>
<comment type="caution">
    <text evidence="2">The sequence shown here is derived from an EMBL/GenBank/DDBJ whole genome shotgun (WGS) entry which is preliminary data.</text>
</comment>
<organism evidence="2 3">
    <name type="scientific">Symbiodinium necroappetens</name>
    <dbReference type="NCBI Taxonomy" id="1628268"/>
    <lineage>
        <taxon>Eukaryota</taxon>
        <taxon>Sar</taxon>
        <taxon>Alveolata</taxon>
        <taxon>Dinophyceae</taxon>
        <taxon>Suessiales</taxon>
        <taxon>Symbiodiniaceae</taxon>
        <taxon>Symbiodinium</taxon>
    </lineage>
</organism>
<feature type="region of interest" description="Disordered" evidence="1">
    <location>
        <begin position="73"/>
        <end position="125"/>
    </location>
</feature>
<reference evidence="2" key="1">
    <citation type="submission" date="2021-02" db="EMBL/GenBank/DDBJ databases">
        <authorList>
            <person name="Dougan E. K."/>
            <person name="Rhodes N."/>
            <person name="Thang M."/>
            <person name="Chan C."/>
        </authorList>
    </citation>
    <scope>NUCLEOTIDE SEQUENCE</scope>
</reference>
<dbReference type="AlphaFoldDB" id="A0A813AHH4"/>